<dbReference type="EnsemblMetazoa" id="GBRI018862-RA">
    <property type="protein sequence ID" value="GBRI018862-PA"/>
    <property type="gene ID" value="GBRI018862"/>
</dbReference>
<protein>
    <recommendedName>
        <fullName evidence="4">AAA+ ATPase domain-containing protein</fullName>
    </recommendedName>
</protein>
<feature type="region of interest" description="Disordered" evidence="1">
    <location>
        <begin position="108"/>
        <end position="128"/>
    </location>
</feature>
<feature type="compositionally biased region" description="Polar residues" evidence="1">
    <location>
        <begin position="219"/>
        <end position="228"/>
    </location>
</feature>
<proteinExistence type="predicted"/>
<dbReference type="PANTHER" id="PTHR23389">
    <property type="entry name" value="CHROMOSOME TRANSMISSION FIDELITY FACTOR 18"/>
    <property type="match status" value="1"/>
</dbReference>
<dbReference type="VEuPathDB" id="VectorBase:GBRI018862"/>
<dbReference type="GO" id="GO:0005634">
    <property type="term" value="C:nucleus"/>
    <property type="evidence" value="ECO:0007669"/>
    <property type="project" value="TreeGrafter"/>
</dbReference>
<evidence type="ECO:0008006" key="4">
    <source>
        <dbReference type="Google" id="ProtNLM"/>
    </source>
</evidence>
<name>A0A1A9WGH6_9MUSC</name>
<evidence type="ECO:0000313" key="3">
    <source>
        <dbReference type="Proteomes" id="UP000091820"/>
    </source>
</evidence>
<feature type="compositionally biased region" description="Basic and acidic residues" evidence="1">
    <location>
        <begin position="229"/>
        <end position="251"/>
    </location>
</feature>
<dbReference type="SUPFAM" id="SSF52540">
    <property type="entry name" value="P-loop containing nucleoside triphosphate hydrolases"/>
    <property type="match status" value="1"/>
</dbReference>
<dbReference type="Gene3D" id="3.40.50.300">
    <property type="entry name" value="P-loop containing nucleotide triphosphate hydrolases"/>
    <property type="match status" value="1"/>
</dbReference>
<reference evidence="3" key="1">
    <citation type="submission" date="2014-03" db="EMBL/GenBank/DDBJ databases">
        <authorList>
            <person name="Aksoy S."/>
            <person name="Warren W."/>
            <person name="Wilson R.K."/>
        </authorList>
    </citation>
    <scope>NUCLEOTIDE SEQUENCE [LARGE SCALE GENOMIC DNA]</scope>
    <source>
        <strain evidence="3">IAEA</strain>
    </source>
</reference>
<keyword evidence="3" id="KW-1185">Reference proteome</keyword>
<evidence type="ECO:0000313" key="2">
    <source>
        <dbReference type="EnsemblMetazoa" id="GBRI018862-PA"/>
    </source>
</evidence>
<dbReference type="GO" id="GO:0003677">
    <property type="term" value="F:DNA binding"/>
    <property type="evidence" value="ECO:0007669"/>
    <property type="project" value="TreeGrafter"/>
</dbReference>
<accession>A0A1A9WGH6</accession>
<reference evidence="2" key="2">
    <citation type="submission" date="2020-05" db="UniProtKB">
        <authorList>
            <consortium name="EnsemblMetazoa"/>
        </authorList>
    </citation>
    <scope>IDENTIFICATION</scope>
    <source>
        <strain evidence="2">IAEA</strain>
    </source>
</reference>
<organism evidence="2 3">
    <name type="scientific">Glossina brevipalpis</name>
    <dbReference type="NCBI Taxonomy" id="37001"/>
    <lineage>
        <taxon>Eukaryota</taxon>
        <taxon>Metazoa</taxon>
        <taxon>Ecdysozoa</taxon>
        <taxon>Arthropoda</taxon>
        <taxon>Hexapoda</taxon>
        <taxon>Insecta</taxon>
        <taxon>Pterygota</taxon>
        <taxon>Neoptera</taxon>
        <taxon>Endopterygota</taxon>
        <taxon>Diptera</taxon>
        <taxon>Brachycera</taxon>
        <taxon>Muscomorpha</taxon>
        <taxon>Hippoboscoidea</taxon>
        <taxon>Glossinidae</taxon>
        <taxon>Glossina</taxon>
    </lineage>
</organism>
<dbReference type="GO" id="GO:0061860">
    <property type="term" value="F:DNA clamp unloader activity"/>
    <property type="evidence" value="ECO:0007669"/>
    <property type="project" value="TreeGrafter"/>
</dbReference>
<dbReference type="Proteomes" id="UP000091820">
    <property type="component" value="Unassembled WGS sequence"/>
</dbReference>
<dbReference type="STRING" id="37001.A0A1A9WGH6"/>
<feature type="region of interest" description="Disordered" evidence="1">
    <location>
        <begin position="219"/>
        <end position="251"/>
    </location>
</feature>
<sequence>MVFRLKCPTAVFKLSLVNSMSTDIGPTCTVESNPNQADDKPINSSEENIATHPEVSSTSSYQRIDSKLILQNMEEVLHTVKRQHREKHRRKKEQKKLTLMEASAATELPVTQSSISKVEKSKHKHRHKERIKIKKTPLREGCSQDNINVSLQSSSENGTILQHFQRSPKKGFDSDVTMKRGATEIVQILVEDESNEKCDILEENMRVTNAFEVMMNARNKSIGSNSPGKEQKSPEVNEEHSDTNAKRKAKLQEWAERKGGIKRKVEEEAREMYLEEQLNLRAKRFKEMLINGAKAPSTSTAVKSEKTKSLRKVGTSRKKRTVSIDFSEALECSISNTDTETVEYLDKLSSPTKKPDDLLGHFPKKDSRKSRATKTLEAVYAETRGRTRKSSIINTDSPSCILVNNADTHNGRPRRSCAGKSRYDYYLEKNSRTISRTGKPNIFIDTSECRGGNHEKGESNDIIVLDDSLNEQLDTSASTPQTTPKKLAPLFIRSLPKQNINPEILKARQAFLHSGVPEKLRIEQEKQKQSEQNYEDAIELFPRISHIQQLPKQTLVTGNATLITITKLRSEGQLSPLLHSTQRSRMKLFTRRSFGSNFTDCVAKDFQIKSSRFLSTNTNYAPLPILLNKRDIIKSWKVEFEPFRTYRCYNQMREKYRYFSAIDSAQNTEQVTESFMVTRRTKRSSLDTKPKLTSEFNDEEFCPPTAAPNGELLFSEKYKPLLLEQVLVNLSPVNQLKDFLSYWTNGSANGRNTQTADAFDFMDLNDSNSSQQKLSANTVVLLGPISSGKTSAVFALANEMNFNVLEINAGMKRTGKRLIQDLQEATQSHQIRKESTAVAGCAAKNLLKVSLNGLKSKASIKRKNSNPPSAKLETMIDSNSTDQACNSTRKSLILIEDADVVFDQTDAGFIDAIHTLAASSKRPVIIVASNPNCDHLQKLIQQNTIHFKPPNVLNITKFLAILSLIENCPVKMDDLISLYLYNQLDLRRTLHELQFFIQSGGDRLQSKLLPTNENPEKRRAKTDSASLSYFTSPRKRQFSIEQEISNVASTIADFDETQSNSEVQDSTVYTHCSLFEFYAARQNNKCLISCPVNFRLLSANLTDIFRASEKLQDARTWTKDNCSKSVKRKSRSPKKQWLNSATQTSNSVTPLGNLCRFYENLSISSLCDKQLSSKHCILNGIEPQTKSAFSAVDRLLPHLSEDISHFLLEQAIEVNLHPQPCAYDLFVPKKLSRSLCEELGPDQFRNMRARYLDYEPCLRSICRSEKLRATTERRSTRFYHYLRNYTVNVTNFSNAHFEEACDVFQDAAKST</sequence>
<dbReference type="PANTHER" id="PTHR23389:SF21">
    <property type="entry name" value="ATPASE FAMILY AAA DOMAIN-CONTAINING PROTEIN 5"/>
    <property type="match status" value="1"/>
</dbReference>
<evidence type="ECO:0000256" key="1">
    <source>
        <dbReference type="SAM" id="MobiDB-lite"/>
    </source>
</evidence>
<feature type="region of interest" description="Disordered" evidence="1">
    <location>
        <begin position="29"/>
        <end position="60"/>
    </location>
</feature>
<dbReference type="InterPro" id="IPR027417">
    <property type="entry name" value="P-loop_NTPase"/>
</dbReference>